<keyword evidence="15" id="KW-1185">Reference proteome</keyword>
<dbReference type="PANTHER" id="PTHR39188">
    <property type="entry name" value="MEMBRANE-ASSOCIATED ZINC METALLOPROTEASE M50B"/>
    <property type="match status" value="1"/>
</dbReference>
<comment type="cofactor">
    <cofactor evidence="1">
        <name>Zn(2+)</name>
        <dbReference type="ChEBI" id="CHEBI:29105"/>
    </cofactor>
</comment>
<dbReference type="GO" id="GO:0046872">
    <property type="term" value="F:metal ion binding"/>
    <property type="evidence" value="ECO:0007669"/>
    <property type="project" value="UniProtKB-KW"/>
</dbReference>
<comment type="similarity">
    <text evidence="3">Belongs to the peptidase M50B family.</text>
</comment>
<feature type="transmembrane region" description="Helical" evidence="12">
    <location>
        <begin position="12"/>
        <end position="34"/>
    </location>
</feature>
<evidence type="ECO:0000256" key="9">
    <source>
        <dbReference type="ARBA" id="ARBA00022989"/>
    </source>
</evidence>
<keyword evidence="7" id="KW-0378">Hydrolase</keyword>
<feature type="transmembrane region" description="Helical" evidence="12">
    <location>
        <begin position="147"/>
        <end position="168"/>
    </location>
</feature>
<evidence type="ECO:0000256" key="10">
    <source>
        <dbReference type="ARBA" id="ARBA00023049"/>
    </source>
</evidence>
<comment type="subcellular location">
    <subcellularLocation>
        <location evidence="2">Membrane</location>
        <topology evidence="2">Multi-pass membrane protein</topology>
    </subcellularLocation>
</comment>
<evidence type="ECO:0000256" key="6">
    <source>
        <dbReference type="ARBA" id="ARBA00022723"/>
    </source>
</evidence>
<keyword evidence="6" id="KW-0479">Metal-binding</keyword>
<evidence type="ECO:0000313" key="14">
    <source>
        <dbReference type="EMBL" id="ASW43998.1"/>
    </source>
</evidence>
<evidence type="ECO:0000256" key="1">
    <source>
        <dbReference type="ARBA" id="ARBA00001947"/>
    </source>
</evidence>
<keyword evidence="9 12" id="KW-1133">Transmembrane helix</keyword>
<dbReference type="SUPFAM" id="SSF54631">
    <property type="entry name" value="CBS-domain pair"/>
    <property type="match status" value="1"/>
</dbReference>
<keyword evidence="4" id="KW-0645">Protease</keyword>
<dbReference type="GO" id="GO:0016020">
    <property type="term" value="C:membrane"/>
    <property type="evidence" value="ECO:0007669"/>
    <property type="project" value="UniProtKB-SubCell"/>
</dbReference>
<dbReference type="Pfam" id="PF02163">
    <property type="entry name" value="Peptidase_M50"/>
    <property type="match status" value="1"/>
</dbReference>
<dbReference type="PANTHER" id="PTHR39188:SF3">
    <property type="entry name" value="STAGE IV SPORULATION PROTEIN FB"/>
    <property type="match status" value="1"/>
</dbReference>
<feature type="domain" description="Peptidase M50" evidence="13">
    <location>
        <begin position="103"/>
        <end position="159"/>
    </location>
</feature>
<proteinExistence type="inferred from homology"/>
<dbReference type="GO" id="GO:0008237">
    <property type="term" value="F:metallopeptidase activity"/>
    <property type="evidence" value="ECO:0007669"/>
    <property type="project" value="UniProtKB-KW"/>
</dbReference>
<dbReference type="Proteomes" id="UP000264883">
    <property type="component" value="Chromosome"/>
</dbReference>
<dbReference type="InterPro" id="IPR046342">
    <property type="entry name" value="CBS_dom_sf"/>
</dbReference>
<evidence type="ECO:0000256" key="4">
    <source>
        <dbReference type="ARBA" id="ARBA00022670"/>
    </source>
</evidence>
<dbReference type="OrthoDB" id="166377at2"/>
<keyword evidence="8" id="KW-0862">Zinc</keyword>
<evidence type="ECO:0000256" key="12">
    <source>
        <dbReference type="SAM" id="Phobius"/>
    </source>
</evidence>
<dbReference type="AlphaFoldDB" id="A0A343JEP0"/>
<evidence type="ECO:0000256" key="8">
    <source>
        <dbReference type="ARBA" id="ARBA00022833"/>
    </source>
</evidence>
<evidence type="ECO:0000256" key="7">
    <source>
        <dbReference type="ARBA" id="ARBA00022801"/>
    </source>
</evidence>
<organism evidence="14 15">
    <name type="scientific">Clostridium isatidis</name>
    <dbReference type="NCBI Taxonomy" id="182773"/>
    <lineage>
        <taxon>Bacteria</taxon>
        <taxon>Bacillati</taxon>
        <taxon>Bacillota</taxon>
        <taxon>Clostridia</taxon>
        <taxon>Eubacteriales</taxon>
        <taxon>Clostridiaceae</taxon>
        <taxon>Clostridium</taxon>
    </lineage>
</organism>
<keyword evidence="5 12" id="KW-0812">Transmembrane</keyword>
<dbReference type="KEGG" id="cia:BEN51_11030"/>
<dbReference type="GO" id="GO:0006508">
    <property type="term" value="P:proteolysis"/>
    <property type="evidence" value="ECO:0007669"/>
    <property type="project" value="UniProtKB-KW"/>
</dbReference>
<keyword evidence="10" id="KW-0482">Metalloprotease</keyword>
<evidence type="ECO:0000256" key="3">
    <source>
        <dbReference type="ARBA" id="ARBA00007931"/>
    </source>
</evidence>
<accession>A0A343JEP0</accession>
<evidence type="ECO:0000259" key="13">
    <source>
        <dbReference type="Pfam" id="PF02163"/>
    </source>
</evidence>
<evidence type="ECO:0000313" key="15">
    <source>
        <dbReference type="Proteomes" id="UP000264883"/>
    </source>
</evidence>
<dbReference type="RefSeq" id="WP_119866125.1">
    <property type="nucleotide sequence ID" value="NZ_CP016786.1"/>
</dbReference>
<keyword evidence="11 12" id="KW-0472">Membrane</keyword>
<name>A0A343JEP0_9CLOT</name>
<dbReference type="EMBL" id="CP016786">
    <property type="protein sequence ID" value="ASW43998.1"/>
    <property type="molecule type" value="Genomic_DNA"/>
</dbReference>
<reference evidence="14 15" key="1">
    <citation type="submission" date="2016-08" db="EMBL/GenBank/DDBJ databases">
        <title>Complete Genome Sequence Of The Indigo Reducing Clostridium isatidis DSM15098.</title>
        <authorList>
            <person name="Little G.T."/>
            <person name="Minton N.P."/>
        </authorList>
    </citation>
    <scope>NUCLEOTIDE SEQUENCE [LARGE SCALE GENOMIC DNA]</scope>
    <source>
        <strain evidence="14 15">DSM 15098</strain>
    </source>
</reference>
<evidence type="ECO:0000256" key="5">
    <source>
        <dbReference type="ARBA" id="ARBA00022692"/>
    </source>
</evidence>
<evidence type="ECO:0000256" key="11">
    <source>
        <dbReference type="ARBA" id="ARBA00023136"/>
    </source>
</evidence>
<dbReference type="InterPro" id="IPR008915">
    <property type="entry name" value="Peptidase_M50"/>
</dbReference>
<sequence length="284" mass="33542">MKKDTKKIVAEITLILLACIRNNMLLFALLWVLLHEVAHMFIALKYGCKFHKLEIHIFGVKAELSEIDSLKDNEKIIVYLAGVMLNIIIAVLFYLFYLNYTWEFLITSAKLNIGLAFFNLLPAYPLDGSRIFEIILSKKYIFKKSQKIIICTSYIIAMVFILTDIYIYFWFKKINISMLIAALIIFYITQIERKTYMYITMGNIIKKRKRLLKNKYIENKTISVYYNQGLVNVLSLVDRNKFNTFYVLDDDMHLIYILNEDELIEALKAYGNILIYEYIEMINK</sequence>
<protein>
    <submittedName>
        <fullName evidence="14">Peptidase M50</fullName>
    </submittedName>
</protein>
<evidence type="ECO:0000256" key="2">
    <source>
        <dbReference type="ARBA" id="ARBA00004141"/>
    </source>
</evidence>
<gene>
    <name evidence="14" type="ORF">BEN51_11030</name>
</gene>
<feature type="transmembrane region" description="Helical" evidence="12">
    <location>
        <begin position="76"/>
        <end position="98"/>
    </location>
</feature>
<feature type="transmembrane region" description="Helical" evidence="12">
    <location>
        <begin position="174"/>
        <end position="191"/>
    </location>
</feature>